<dbReference type="Proteomes" id="UP000007842">
    <property type="component" value="Chromosome"/>
</dbReference>
<dbReference type="GO" id="GO:0016747">
    <property type="term" value="F:acyltransferase activity, transferring groups other than amino-acyl groups"/>
    <property type="evidence" value="ECO:0007669"/>
    <property type="project" value="InterPro"/>
</dbReference>
<evidence type="ECO:0000313" key="2">
    <source>
        <dbReference type="EMBL" id="AEW94080.1"/>
    </source>
</evidence>
<dbReference type="SUPFAM" id="SSF55729">
    <property type="entry name" value="Acyl-CoA N-acyltransferases (Nat)"/>
    <property type="match status" value="1"/>
</dbReference>
<gene>
    <name evidence="2" type="ordered locus">SCATT_17090</name>
</gene>
<dbReference type="Pfam" id="PF13508">
    <property type="entry name" value="Acetyltransf_7"/>
    <property type="match status" value="1"/>
</dbReference>
<dbReference type="InterPro" id="IPR016181">
    <property type="entry name" value="Acyl_CoA_acyltransferase"/>
</dbReference>
<dbReference type="CDD" id="cd04301">
    <property type="entry name" value="NAT_SF"/>
    <property type="match status" value="1"/>
</dbReference>
<dbReference type="PROSITE" id="PS51186">
    <property type="entry name" value="GNAT"/>
    <property type="match status" value="1"/>
</dbReference>
<reference evidence="3" key="1">
    <citation type="submission" date="2011-12" db="EMBL/GenBank/DDBJ databases">
        <title>Complete genome sequence of Streptomyces cattleya strain DSM 46488.</title>
        <authorList>
            <person name="Ou H.-Y."/>
            <person name="Li P."/>
            <person name="Zhao C."/>
            <person name="O'Hagan D."/>
            <person name="Deng Z."/>
        </authorList>
    </citation>
    <scope>NUCLEOTIDE SEQUENCE [LARGE SCALE GENOMIC DNA]</scope>
    <source>
        <strain evidence="3">ATCC 35852 / DSM 46488 / JCM 4925 / NBRC 14057 / NRRL 8057</strain>
    </source>
</reference>
<dbReference type="InterPro" id="IPR000182">
    <property type="entry name" value="GNAT_dom"/>
</dbReference>
<name>G8WP47_STREN</name>
<feature type="domain" description="N-acetyltransferase" evidence="1">
    <location>
        <begin position="1"/>
        <end position="76"/>
    </location>
</feature>
<evidence type="ECO:0000259" key="1">
    <source>
        <dbReference type="PROSITE" id="PS51186"/>
    </source>
</evidence>
<keyword evidence="3" id="KW-1185">Reference proteome</keyword>
<dbReference type="Gene3D" id="3.40.630.30">
    <property type="match status" value="1"/>
</dbReference>
<dbReference type="HOGENOM" id="CLU_2620437_0_0_11"/>
<organism evidence="2 3">
    <name type="scientific">Streptantibioticus cattleyicolor (strain ATCC 35852 / DSM 46488 / JCM 4925 / NBRC 14057 / NRRL 8057)</name>
    <name type="common">Streptomyces cattleya</name>
    <dbReference type="NCBI Taxonomy" id="1003195"/>
    <lineage>
        <taxon>Bacteria</taxon>
        <taxon>Bacillati</taxon>
        <taxon>Actinomycetota</taxon>
        <taxon>Actinomycetes</taxon>
        <taxon>Kitasatosporales</taxon>
        <taxon>Streptomycetaceae</taxon>
        <taxon>Streptantibioticus</taxon>
    </lineage>
</organism>
<proteinExistence type="predicted"/>
<sequence length="78" mass="8724">MTEVVTLPRFRGRGWASELLREVCSEADREGVELVLKVETSPGGLTEAELLAWYQRHGFTPVSADPEGLTLRRRPGSR</sequence>
<accession>G8WP47</accession>
<evidence type="ECO:0000313" key="3">
    <source>
        <dbReference type="Proteomes" id="UP000007842"/>
    </source>
</evidence>
<dbReference type="AlphaFoldDB" id="G8WP47"/>
<protein>
    <recommendedName>
        <fullName evidence="1">N-acetyltransferase domain-containing protein</fullName>
    </recommendedName>
</protein>
<dbReference type="PATRIC" id="fig|1003195.29.peg.1716"/>
<dbReference type="KEGG" id="scy:SCATT_17090"/>
<dbReference type="EMBL" id="CP003219">
    <property type="protein sequence ID" value="AEW94080.1"/>
    <property type="molecule type" value="Genomic_DNA"/>
</dbReference>